<keyword evidence="3" id="KW-1185">Reference proteome</keyword>
<feature type="transmembrane region" description="Helical" evidence="1">
    <location>
        <begin position="335"/>
        <end position="359"/>
    </location>
</feature>
<dbReference type="RefSeq" id="WP_132882182.1">
    <property type="nucleotide sequence ID" value="NZ_JBBGZA010000001.1"/>
</dbReference>
<protein>
    <submittedName>
        <fullName evidence="2">Uncharacterized protein</fullName>
    </submittedName>
</protein>
<evidence type="ECO:0000256" key="1">
    <source>
        <dbReference type="SAM" id="Phobius"/>
    </source>
</evidence>
<feature type="transmembrane region" description="Helical" evidence="1">
    <location>
        <begin position="193"/>
        <end position="221"/>
    </location>
</feature>
<keyword evidence="1" id="KW-0472">Membrane</keyword>
<feature type="transmembrane region" description="Helical" evidence="1">
    <location>
        <begin position="109"/>
        <end position="129"/>
    </location>
</feature>
<feature type="transmembrane region" description="Helical" evidence="1">
    <location>
        <begin position="45"/>
        <end position="64"/>
    </location>
</feature>
<sequence length="383" mass="41569">MVTNVALAKAGFSTGTTPVTFGYLLMGALAPLALIGLIVRPVLSPSALLHVLLAYLPVGLFAVYKVQTAFGSPGELLVVGTNFLILPIIIIGLFSPYLEDLTEAQICTVLRWSVRFAVAWGLMNFFMYAMTKSFIAIPYVTMNAADAAEVFGKNNRRGGFMKLVSTYNNGNIFGVCMITLGPVYLYAEKSRGWMAAFLLAILLTLSRSAWFGMVVMGGVMVALGQVRVNRGPVWLGGLAAIGGILIIMPFLGWTSDNLFDSNLGGRFYQVEQLVITWFGTPQVSIREIVYLGLLQSFGLVGFLFEMLALTFPVLVNALRLRHLPMLRRAAVAGMLSYMAVAALDGAFIFPPVLGLFLFMSALTYRRGYRATARQAALPAPAGR</sequence>
<keyword evidence="1" id="KW-1133">Transmembrane helix</keyword>
<feature type="transmembrane region" description="Helical" evidence="1">
    <location>
        <begin position="166"/>
        <end position="187"/>
    </location>
</feature>
<comment type="caution">
    <text evidence="2">The sequence shown here is derived from an EMBL/GenBank/DDBJ whole genome shotgun (WGS) entry which is preliminary data.</text>
</comment>
<proteinExistence type="predicted"/>
<name>A0ABU8Q7S6_9SPHN</name>
<dbReference type="Proteomes" id="UP001380365">
    <property type="component" value="Unassembled WGS sequence"/>
</dbReference>
<feature type="transmembrane region" description="Helical" evidence="1">
    <location>
        <begin position="76"/>
        <end position="97"/>
    </location>
</feature>
<dbReference type="EMBL" id="JBBGZA010000001">
    <property type="protein sequence ID" value="MEJ5095588.1"/>
    <property type="molecule type" value="Genomic_DNA"/>
</dbReference>
<feature type="transmembrane region" description="Helical" evidence="1">
    <location>
        <begin position="288"/>
        <end position="314"/>
    </location>
</feature>
<feature type="transmembrane region" description="Helical" evidence="1">
    <location>
        <begin position="21"/>
        <end position="39"/>
    </location>
</feature>
<evidence type="ECO:0000313" key="2">
    <source>
        <dbReference type="EMBL" id="MEJ5095588.1"/>
    </source>
</evidence>
<evidence type="ECO:0000313" key="3">
    <source>
        <dbReference type="Proteomes" id="UP001380365"/>
    </source>
</evidence>
<feature type="transmembrane region" description="Helical" evidence="1">
    <location>
        <begin position="233"/>
        <end position="253"/>
    </location>
</feature>
<reference evidence="2 3" key="1">
    <citation type="submission" date="2023-12" db="EMBL/GenBank/DDBJ databases">
        <title>Gut-associated functions are favored during microbiome assembly across C. elegans life.</title>
        <authorList>
            <person name="Zimmermann J."/>
        </authorList>
    </citation>
    <scope>NUCLEOTIDE SEQUENCE [LARGE SCALE GENOMIC DNA]</scope>
    <source>
        <strain evidence="2 3">JUb134</strain>
    </source>
</reference>
<gene>
    <name evidence="2" type="ORF">WH159_13690</name>
</gene>
<accession>A0ABU8Q7S6</accession>
<organism evidence="2 3">
    <name type="scientific">Sphingomonas molluscorum</name>
    <dbReference type="NCBI Taxonomy" id="418184"/>
    <lineage>
        <taxon>Bacteria</taxon>
        <taxon>Pseudomonadati</taxon>
        <taxon>Pseudomonadota</taxon>
        <taxon>Alphaproteobacteria</taxon>
        <taxon>Sphingomonadales</taxon>
        <taxon>Sphingomonadaceae</taxon>
        <taxon>Sphingomonas</taxon>
    </lineage>
</organism>
<keyword evidence="1" id="KW-0812">Transmembrane</keyword>